<dbReference type="EMBL" id="PQSP01000002">
    <property type="protein sequence ID" value="RUS66924.1"/>
    <property type="molecule type" value="Genomic_DNA"/>
</dbReference>
<dbReference type="AlphaFoldDB" id="A0A433SE65"/>
<dbReference type="Proteomes" id="UP000286947">
    <property type="component" value="Unassembled WGS sequence"/>
</dbReference>
<sequence precursor="true">MKPSYFSLLLLLSAIISTSGCVSNALTHETPDPQYGMTIETAIEVCKPVGQRQYLSRLICLDGQSPYFYRTGNVGMRTPWPENLTPAQEREYAAKCGQPIQPGDPDHHIIDRYHVQCGEHVVMIYMDMYHCNQPAPNVAPAGFTIRP</sequence>
<feature type="signal peptide" evidence="1">
    <location>
        <begin position="1"/>
        <end position="24"/>
    </location>
</feature>
<gene>
    <name evidence="2" type="ORF">CUZ56_00861</name>
</gene>
<evidence type="ECO:0000256" key="1">
    <source>
        <dbReference type="SAM" id="SignalP"/>
    </source>
</evidence>
<name>A0A433SE65_9BURK</name>
<protein>
    <recommendedName>
        <fullName evidence="4">Lipoprotein</fullName>
    </recommendedName>
</protein>
<dbReference type="OrthoDB" id="6025791at2"/>
<keyword evidence="1" id="KW-0732">Signal</keyword>
<evidence type="ECO:0008006" key="4">
    <source>
        <dbReference type="Google" id="ProtNLM"/>
    </source>
</evidence>
<evidence type="ECO:0000313" key="2">
    <source>
        <dbReference type="EMBL" id="RUS66924.1"/>
    </source>
</evidence>
<proteinExistence type="predicted"/>
<comment type="caution">
    <text evidence="2">The sequence shown here is derived from an EMBL/GenBank/DDBJ whole genome shotgun (WGS) entry which is preliminary data.</text>
</comment>
<accession>A0A433SE65</accession>
<dbReference type="RefSeq" id="WP_126978590.1">
    <property type="nucleotide sequence ID" value="NZ_PQSP01000002.1"/>
</dbReference>
<reference evidence="2 3" key="1">
    <citation type="submission" date="2018-01" db="EMBL/GenBank/DDBJ databases">
        <title>Saezia sanguinis gen. nov., sp. nov., in the order Burkholderiales isolated from human blood.</title>
        <authorList>
            <person name="Medina-Pascual M.J."/>
            <person name="Valdezate S."/>
            <person name="Monzon S."/>
            <person name="Cuesta I."/>
            <person name="Carrasco G."/>
            <person name="Villalon P."/>
            <person name="Saez-Nieto J.A."/>
        </authorList>
    </citation>
    <scope>NUCLEOTIDE SEQUENCE [LARGE SCALE GENOMIC DNA]</scope>
    <source>
        <strain evidence="2 3">CNM695-12</strain>
    </source>
</reference>
<keyword evidence="3" id="KW-1185">Reference proteome</keyword>
<evidence type="ECO:0000313" key="3">
    <source>
        <dbReference type="Proteomes" id="UP000286947"/>
    </source>
</evidence>
<feature type="chain" id="PRO_5019201824" description="Lipoprotein" evidence="1">
    <location>
        <begin position="25"/>
        <end position="147"/>
    </location>
</feature>
<organism evidence="2 3">
    <name type="scientific">Saezia sanguinis</name>
    <dbReference type="NCBI Taxonomy" id="1965230"/>
    <lineage>
        <taxon>Bacteria</taxon>
        <taxon>Pseudomonadati</taxon>
        <taxon>Pseudomonadota</taxon>
        <taxon>Betaproteobacteria</taxon>
        <taxon>Burkholderiales</taxon>
        <taxon>Saeziaceae</taxon>
        <taxon>Saezia</taxon>
    </lineage>
</organism>
<dbReference type="PROSITE" id="PS51257">
    <property type="entry name" value="PROKAR_LIPOPROTEIN"/>
    <property type="match status" value="1"/>
</dbReference>